<comment type="caution">
    <text evidence="1">The sequence shown here is derived from an EMBL/GenBank/DDBJ whole genome shotgun (WGS) entry which is preliminary data.</text>
</comment>
<sequence>MKLISDDGNLHGFSLKSNLHSDNDIFISSSFSLYLQSTTKVWEDNEEVSPDWRDQGEHMHNILKDLLGNGILTVDGDEWREQRKDLFMKATTDSIFKVGFGIDVDNISGSSEEGVKFSRAFDDANALIYRRLFDMSWKIKKALNIGTESELQKNIKVIDDFVYKLIRTKIEQMNNAKDPLIKNTDPKYVRDIVVTFALAGKDPIATTLYWFIYMLCKHPEIQDKVAKEITDATNMNLKELETTNVAEFAARVSEQALDKMQYLHATLTETLRLYPALSLDAKICFSDDVLPDGCNVKKGDMVFYMPYAMGRMKFIWGEDAHVFRPERWLDHDGCFHPESPFKFTAFQADEDILFYLVGLLRVQIERRKQNREVQNHD</sequence>
<accession>A0ACB9FHB6</accession>
<gene>
    <name evidence="1" type="ORF">L6452_01382</name>
</gene>
<reference evidence="2" key="1">
    <citation type="journal article" date="2022" name="Mol. Ecol. Resour.">
        <title>The genomes of chicory, endive, great burdock and yacon provide insights into Asteraceae palaeo-polyploidization history and plant inulin production.</title>
        <authorList>
            <person name="Fan W."/>
            <person name="Wang S."/>
            <person name="Wang H."/>
            <person name="Wang A."/>
            <person name="Jiang F."/>
            <person name="Liu H."/>
            <person name="Zhao H."/>
            <person name="Xu D."/>
            <person name="Zhang Y."/>
        </authorList>
    </citation>
    <scope>NUCLEOTIDE SEQUENCE [LARGE SCALE GENOMIC DNA]</scope>
    <source>
        <strain evidence="2">cv. Niubang</strain>
    </source>
</reference>
<evidence type="ECO:0000313" key="2">
    <source>
        <dbReference type="Proteomes" id="UP001055879"/>
    </source>
</evidence>
<protein>
    <submittedName>
        <fullName evidence="1">Uncharacterized protein</fullName>
    </submittedName>
</protein>
<proteinExistence type="predicted"/>
<name>A0ACB9FHB6_ARCLA</name>
<reference evidence="1 2" key="2">
    <citation type="journal article" date="2022" name="Mol. Ecol. Resour.">
        <title>The genomes of chicory, endive, great burdock and yacon provide insights into Asteraceae paleo-polyploidization history and plant inulin production.</title>
        <authorList>
            <person name="Fan W."/>
            <person name="Wang S."/>
            <person name="Wang H."/>
            <person name="Wang A."/>
            <person name="Jiang F."/>
            <person name="Liu H."/>
            <person name="Zhao H."/>
            <person name="Xu D."/>
            <person name="Zhang Y."/>
        </authorList>
    </citation>
    <scope>NUCLEOTIDE SEQUENCE [LARGE SCALE GENOMIC DNA]</scope>
    <source>
        <strain evidence="2">cv. Niubang</strain>
    </source>
</reference>
<dbReference type="Proteomes" id="UP001055879">
    <property type="component" value="Linkage Group LG01"/>
</dbReference>
<dbReference type="EMBL" id="CM042047">
    <property type="protein sequence ID" value="KAI3770255.1"/>
    <property type="molecule type" value="Genomic_DNA"/>
</dbReference>
<evidence type="ECO:0000313" key="1">
    <source>
        <dbReference type="EMBL" id="KAI3770255.1"/>
    </source>
</evidence>
<organism evidence="1 2">
    <name type="scientific">Arctium lappa</name>
    <name type="common">Greater burdock</name>
    <name type="synonym">Lappa major</name>
    <dbReference type="NCBI Taxonomy" id="4217"/>
    <lineage>
        <taxon>Eukaryota</taxon>
        <taxon>Viridiplantae</taxon>
        <taxon>Streptophyta</taxon>
        <taxon>Embryophyta</taxon>
        <taxon>Tracheophyta</taxon>
        <taxon>Spermatophyta</taxon>
        <taxon>Magnoliopsida</taxon>
        <taxon>eudicotyledons</taxon>
        <taxon>Gunneridae</taxon>
        <taxon>Pentapetalae</taxon>
        <taxon>asterids</taxon>
        <taxon>campanulids</taxon>
        <taxon>Asterales</taxon>
        <taxon>Asteraceae</taxon>
        <taxon>Carduoideae</taxon>
        <taxon>Cardueae</taxon>
        <taxon>Arctiinae</taxon>
        <taxon>Arctium</taxon>
    </lineage>
</organism>
<keyword evidence="2" id="KW-1185">Reference proteome</keyword>